<dbReference type="InterPro" id="IPR005586">
    <property type="entry name" value="ABC_trans_aux"/>
</dbReference>
<dbReference type="STRING" id="1387277.SAMN06295998_10588"/>
<dbReference type="Pfam" id="PF03886">
    <property type="entry name" value="ABC_trans_aux"/>
    <property type="match status" value="1"/>
</dbReference>
<evidence type="ECO:0000256" key="1">
    <source>
        <dbReference type="SAM" id="SignalP"/>
    </source>
</evidence>
<organism evidence="3 4">
    <name type="scientific">Primorskyibacter flagellatus</name>
    <dbReference type="NCBI Taxonomy" id="1387277"/>
    <lineage>
        <taxon>Bacteria</taxon>
        <taxon>Pseudomonadati</taxon>
        <taxon>Pseudomonadota</taxon>
        <taxon>Alphaproteobacteria</taxon>
        <taxon>Rhodobacterales</taxon>
        <taxon>Roseobacteraceae</taxon>
        <taxon>Primorskyibacter</taxon>
    </lineage>
</organism>
<feature type="signal peptide" evidence="1">
    <location>
        <begin position="1"/>
        <end position="18"/>
    </location>
</feature>
<proteinExistence type="predicted"/>
<dbReference type="Gene3D" id="3.40.50.10610">
    <property type="entry name" value="ABC-type transport auxiliary lipoprotein component"/>
    <property type="match status" value="1"/>
</dbReference>
<feature type="chain" id="PRO_5013229879" description="ABC-type transport auxiliary lipoprotein component domain-containing protein" evidence="1">
    <location>
        <begin position="19"/>
        <end position="184"/>
    </location>
</feature>
<dbReference type="OrthoDB" id="7858211at2"/>
<name>A0A1W2BXY5_9RHOB</name>
<dbReference type="AlphaFoldDB" id="A0A1W2BXY5"/>
<evidence type="ECO:0000259" key="2">
    <source>
        <dbReference type="Pfam" id="PF03886"/>
    </source>
</evidence>
<sequence length="184" mass="19713">MFRMLPLVVLLVSACAGAEPRYLIDPPDVTGQTRLAVSTIEVRQVSLPTYAEGSDILLEDADGALMPVKSAAWADDPVRAVTLALADQMGRASNATVAAEPWPLEDSPDISVHVRVTAMVARADGTFDLTGQYAVSSFNKVVRERISRFDISTPMPETTPTGIARATSQSVTALSDQILTALRR</sequence>
<dbReference type="SUPFAM" id="SSF159594">
    <property type="entry name" value="XCC0632-like"/>
    <property type="match status" value="1"/>
</dbReference>
<keyword evidence="1" id="KW-0732">Signal</keyword>
<evidence type="ECO:0000313" key="4">
    <source>
        <dbReference type="Proteomes" id="UP000192330"/>
    </source>
</evidence>
<dbReference type="RefSeq" id="WP_084352824.1">
    <property type="nucleotide sequence ID" value="NZ_FWYD01000005.1"/>
</dbReference>
<dbReference type="EMBL" id="FWYD01000005">
    <property type="protein sequence ID" value="SMC77731.1"/>
    <property type="molecule type" value="Genomic_DNA"/>
</dbReference>
<protein>
    <recommendedName>
        <fullName evidence="2">ABC-type transport auxiliary lipoprotein component domain-containing protein</fullName>
    </recommendedName>
</protein>
<accession>A0A1W2BXY5</accession>
<reference evidence="3 4" key="1">
    <citation type="submission" date="2017-04" db="EMBL/GenBank/DDBJ databases">
        <authorList>
            <person name="Afonso C.L."/>
            <person name="Miller P.J."/>
            <person name="Scott M.A."/>
            <person name="Spackman E."/>
            <person name="Goraichik I."/>
            <person name="Dimitrov K.M."/>
            <person name="Suarez D.L."/>
            <person name="Swayne D.E."/>
        </authorList>
    </citation>
    <scope>NUCLEOTIDE SEQUENCE [LARGE SCALE GENOMIC DNA]</scope>
    <source>
        <strain evidence="3 4">CGMCC 1.12644</strain>
    </source>
</reference>
<dbReference type="PROSITE" id="PS51257">
    <property type="entry name" value="PROKAR_LIPOPROTEIN"/>
    <property type="match status" value="1"/>
</dbReference>
<evidence type="ECO:0000313" key="3">
    <source>
        <dbReference type="EMBL" id="SMC77731.1"/>
    </source>
</evidence>
<gene>
    <name evidence="3" type="ORF">SAMN06295998_10588</name>
</gene>
<dbReference type="Proteomes" id="UP000192330">
    <property type="component" value="Unassembled WGS sequence"/>
</dbReference>
<keyword evidence="4" id="KW-1185">Reference proteome</keyword>
<feature type="domain" description="ABC-type transport auxiliary lipoprotein component" evidence="2">
    <location>
        <begin position="23"/>
        <end position="178"/>
    </location>
</feature>